<organism evidence="2 3">
    <name type="scientific">Portunus trituberculatus</name>
    <name type="common">Swimming crab</name>
    <name type="synonym">Neptunus trituberculatus</name>
    <dbReference type="NCBI Taxonomy" id="210409"/>
    <lineage>
        <taxon>Eukaryota</taxon>
        <taxon>Metazoa</taxon>
        <taxon>Ecdysozoa</taxon>
        <taxon>Arthropoda</taxon>
        <taxon>Crustacea</taxon>
        <taxon>Multicrustacea</taxon>
        <taxon>Malacostraca</taxon>
        <taxon>Eumalacostraca</taxon>
        <taxon>Eucarida</taxon>
        <taxon>Decapoda</taxon>
        <taxon>Pleocyemata</taxon>
        <taxon>Brachyura</taxon>
        <taxon>Eubrachyura</taxon>
        <taxon>Portunoidea</taxon>
        <taxon>Portunidae</taxon>
        <taxon>Portuninae</taxon>
        <taxon>Portunus</taxon>
    </lineage>
</organism>
<sequence length="81" mass="8836">MEKRALSKICIQYPSRDGPIGELLKRVESKPWVAEDKELTKRCSSSSLVATATNATSRSGENRTTVARQESTSPLRAPATS</sequence>
<feature type="region of interest" description="Disordered" evidence="1">
    <location>
        <begin position="45"/>
        <end position="81"/>
    </location>
</feature>
<protein>
    <submittedName>
        <fullName evidence="2">Uncharacterized protein</fullName>
    </submittedName>
</protein>
<keyword evidence="3" id="KW-1185">Reference proteome</keyword>
<accession>A0A5B7GCI2</accession>
<proteinExistence type="predicted"/>
<reference evidence="2 3" key="1">
    <citation type="submission" date="2019-05" db="EMBL/GenBank/DDBJ databases">
        <title>Another draft genome of Portunus trituberculatus and its Hox gene families provides insights of decapod evolution.</title>
        <authorList>
            <person name="Jeong J.-H."/>
            <person name="Song I."/>
            <person name="Kim S."/>
            <person name="Choi T."/>
            <person name="Kim D."/>
            <person name="Ryu S."/>
            <person name="Kim W."/>
        </authorList>
    </citation>
    <scope>NUCLEOTIDE SEQUENCE [LARGE SCALE GENOMIC DNA]</scope>
    <source>
        <tissue evidence="2">Muscle</tissue>
    </source>
</reference>
<dbReference type="Proteomes" id="UP000324222">
    <property type="component" value="Unassembled WGS sequence"/>
</dbReference>
<comment type="caution">
    <text evidence="2">The sequence shown here is derived from an EMBL/GenBank/DDBJ whole genome shotgun (WGS) entry which is preliminary data.</text>
</comment>
<name>A0A5B7GCI2_PORTR</name>
<evidence type="ECO:0000313" key="3">
    <source>
        <dbReference type="Proteomes" id="UP000324222"/>
    </source>
</evidence>
<gene>
    <name evidence="2" type="ORF">E2C01_048949</name>
</gene>
<evidence type="ECO:0000313" key="2">
    <source>
        <dbReference type="EMBL" id="MPC55017.1"/>
    </source>
</evidence>
<dbReference type="EMBL" id="VSRR010012822">
    <property type="protein sequence ID" value="MPC55017.1"/>
    <property type="molecule type" value="Genomic_DNA"/>
</dbReference>
<dbReference type="AlphaFoldDB" id="A0A5B7GCI2"/>
<evidence type="ECO:0000256" key="1">
    <source>
        <dbReference type="SAM" id="MobiDB-lite"/>
    </source>
</evidence>